<comment type="caution">
    <text evidence="1">The sequence shown here is derived from an EMBL/GenBank/DDBJ whole genome shotgun (WGS) entry which is preliminary data.</text>
</comment>
<reference evidence="2" key="1">
    <citation type="journal article" date="2023" name="Nat. Plants">
        <title>Single-cell RNA sequencing provides a high-resolution roadmap for understanding the multicellular compartmentation of specialized metabolism.</title>
        <authorList>
            <person name="Sun S."/>
            <person name="Shen X."/>
            <person name="Li Y."/>
            <person name="Li Y."/>
            <person name="Wang S."/>
            <person name="Li R."/>
            <person name="Zhang H."/>
            <person name="Shen G."/>
            <person name="Guo B."/>
            <person name="Wei J."/>
            <person name="Xu J."/>
            <person name="St-Pierre B."/>
            <person name="Chen S."/>
            <person name="Sun C."/>
        </authorList>
    </citation>
    <scope>NUCLEOTIDE SEQUENCE [LARGE SCALE GENOMIC DNA]</scope>
</reference>
<keyword evidence="2" id="KW-1185">Reference proteome</keyword>
<name>A0ACC0A9A8_CATRO</name>
<sequence length="628" mass="71912">MTWSNPFKEMANSKPLFLTIYATVLIGIVVSSFYVFSAIYSSSSSSSLWLNSGPPPLDQPSNSSLITVVNMVPATTKPQKKSVTLIWKLPPPGSKMPHLKKFRLTKELVQERVKDNVIVVTFGNYAFMDFILTWVKHLTDLGVENLLVGAMDTKLLEALYWKGVPTFDMGSHMSTVDVGWGSPTFHKMGREKVFLIDSILPFGFELLMCDTDMVWLKNPLPYLARFPEADVLTSTDQVVPTVADDRLDIWQQVGAAYNIGIFHWRPTNSSKKLAKEWKEMLIADDKIWDQNGFNEIIRRQLGPSVDEDSGLAYAYDGDLKLGLLPASIFCSGHTYFVQAMYQQLRLQPYAVHTTFQYAGTEGKRHRLREGMFFYDPKDYYDPPGGLMTFKPSIPKNLLLDGEHNIESHFALVNYQIKQIRTALAVASILNRTLVMPPLWCRLDRLWFGHPGVLVGSMTRQPFLCPLDHVFEVHIMLKDMAENEFGPPIRFREYSLFDNPLMPQEVKESWLDVKLCQEGSEGCQASNSTSGAGVLKFPKRSNEEKYKAIFSAFQDVKVIQFLSMQDAFLGFTDKRKEEKFRRRVKRYTGIWCCVEDHTPGHIYYDMYWDEKPEWKPKPPQTPEEDHPPL</sequence>
<proteinExistence type="predicted"/>
<dbReference type="EMBL" id="CM044706">
    <property type="protein sequence ID" value="KAI5656583.1"/>
    <property type="molecule type" value="Genomic_DNA"/>
</dbReference>
<evidence type="ECO:0000313" key="1">
    <source>
        <dbReference type="EMBL" id="KAI5656583.1"/>
    </source>
</evidence>
<protein>
    <submittedName>
        <fullName evidence="1">Uncharacterized protein</fullName>
    </submittedName>
</protein>
<accession>A0ACC0A9A8</accession>
<evidence type="ECO:0000313" key="2">
    <source>
        <dbReference type="Proteomes" id="UP001060085"/>
    </source>
</evidence>
<dbReference type="Proteomes" id="UP001060085">
    <property type="component" value="Linkage Group LG06"/>
</dbReference>
<organism evidence="1 2">
    <name type="scientific">Catharanthus roseus</name>
    <name type="common">Madagascar periwinkle</name>
    <name type="synonym">Vinca rosea</name>
    <dbReference type="NCBI Taxonomy" id="4058"/>
    <lineage>
        <taxon>Eukaryota</taxon>
        <taxon>Viridiplantae</taxon>
        <taxon>Streptophyta</taxon>
        <taxon>Embryophyta</taxon>
        <taxon>Tracheophyta</taxon>
        <taxon>Spermatophyta</taxon>
        <taxon>Magnoliopsida</taxon>
        <taxon>eudicotyledons</taxon>
        <taxon>Gunneridae</taxon>
        <taxon>Pentapetalae</taxon>
        <taxon>asterids</taxon>
        <taxon>lamiids</taxon>
        <taxon>Gentianales</taxon>
        <taxon>Apocynaceae</taxon>
        <taxon>Rauvolfioideae</taxon>
        <taxon>Vinceae</taxon>
        <taxon>Catharanthinae</taxon>
        <taxon>Catharanthus</taxon>
    </lineage>
</organism>
<gene>
    <name evidence="1" type="ORF">M9H77_25376</name>
</gene>